<dbReference type="InterPro" id="IPR038501">
    <property type="entry name" value="Spore_GerAC_C_sf"/>
</dbReference>
<keyword evidence="4" id="KW-0732">Signal</keyword>
<evidence type="ECO:0000256" key="4">
    <source>
        <dbReference type="ARBA" id="ARBA00022729"/>
    </source>
</evidence>
<dbReference type="PROSITE" id="PS51257">
    <property type="entry name" value="PROKAR_LIPOPROTEIN"/>
    <property type="match status" value="1"/>
</dbReference>
<keyword evidence="3" id="KW-0309">Germination</keyword>
<evidence type="ECO:0000256" key="7">
    <source>
        <dbReference type="ARBA" id="ARBA00023288"/>
    </source>
</evidence>
<evidence type="ECO:0000256" key="1">
    <source>
        <dbReference type="ARBA" id="ARBA00004635"/>
    </source>
</evidence>
<dbReference type="AlphaFoldDB" id="A0A3M8DMH5"/>
<comment type="subcellular location">
    <subcellularLocation>
        <location evidence="1">Membrane</location>
        <topology evidence="1">Lipid-anchor</topology>
    </subcellularLocation>
</comment>
<evidence type="ECO:0000313" key="11">
    <source>
        <dbReference type="Proteomes" id="UP000269573"/>
    </source>
</evidence>
<comment type="caution">
    <text evidence="10">The sequence shown here is derived from an EMBL/GenBank/DDBJ whole genome shotgun (WGS) entry which is preliminary data.</text>
</comment>
<dbReference type="Gene3D" id="3.30.300.210">
    <property type="entry name" value="Nutrient germinant receptor protein C, domain 3"/>
    <property type="match status" value="1"/>
</dbReference>
<evidence type="ECO:0000256" key="2">
    <source>
        <dbReference type="ARBA" id="ARBA00007886"/>
    </source>
</evidence>
<proteinExistence type="inferred from homology"/>
<dbReference type="InterPro" id="IPR057336">
    <property type="entry name" value="GerAC_N"/>
</dbReference>
<keyword evidence="11" id="KW-1185">Reference proteome</keyword>
<keyword evidence="6" id="KW-0564">Palmitate</keyword>
<dbReference type="InterPro" id="IPR046953">
    <property type="entry name" value="Spore_GerAC-like_C"/>
</dbReference>
<evidence type="ECO:0000256" key="5">
    <source>
        <dbReference type="ARBA" id="ARBA00023136"/>
    </source>
</evidence>
<keyword evidence="5" id="KW-0472">Membrane</keyword>
<feature type="domain" description="Spore germination protein N-terminal" evidence="9">
    <location>
        <begin position="23"/>
        <end position="197"/>
    </location>
</feature>
<dbReference type="PANTHER" id="PTHR35789:SF1">
    <property type="entry name" value="SPORE GERMINATION PROTEIN B3"/>
    <property type="match status" value="1"/>
</dbReference>
<dbReference type="Pfam" id="PF05504">
    <property type="entry name" value="Spore_GerAC"/>
    <property type="match status" value="1"/>
</dbReference>
<evidence type="ECO:0000259" key="8">
    <source>
        <dbReference type="Pfam" id="PF05504"/>
    </source>
</evidence>
<dbReference type="PANTHER" id="PTHR35789">
    <property type="entry name" value="SPORE GERMINATION PROTEIN B3"/>
    <property type="match status" value="1"/>
</dbReference>
<accession>A0A3M8DMH5</accession>
<dbReference type="Pfam" id="PF25198">
    <property type="entry name" value="Spore_GerAC_N"/>
    <property type="match status" value="1"/>
</dbReference>
<comment type="similarity">
    <text evidence="2">Belongs to the GerABKC lipoprotein family.</text>
</comment>
<sequence length="385" mass="43394">MKVGRIFVHSLLVLLFFLSGCGNSRDIQNLAYVTALGVDYIDGKYVSYVQVLNFSNIARSEDSVLGKPVPIWIGVGDGQSLSGSLTEINASSQYPLFWGHLKTVVVTERAMTQGIAEICSTLNRNREIRYNILVYGTKENLTDILTQKSIFNLSPLDTIMFTGVQMSSQKSFLVPLNGNHAIASLNEKGNPAMIPSIAISKKNWREDHKKKGMFMISGAYFFENHRLNTWMPLYELKGIRWTNRELEKTPLRVPSEVPSGIVIMMTHPRFKATPHIKGNTVTFDLHVKVEGTIYEQFDDIPTSQLELHAGEAIEAELRKTFAKSVALKCDPYQLREIIYRDFPADFHRLTKNKPFFLDKKSLGSVKVEVKVTSTGKIKGGFNRKP</sequence>
<dbReference type="EMBL" id="RHHU01000003">
    <property type="protein sequence ID" value="RNB88635.1"/>
    <property type="molecule type" value="Genomic_DNA"/>
</dbReference>
<dbReference type="GO" id="GO:0009847">
    <property type="term" value="P:spore germination"/>
    <property type="evidence" value="ECO:0007669"/>
    <property type="project" value="InterPro"/>
</dbReference>
<keyword evidence="7" id="KW-0449">Lipoprotein</keyword>
<evidence type="ECO:0000313" key="10">
    <source>
        <dbReference type="EMBL" id="RNB88635.1"/>
    </source>
</evidence>
<evidence type="ECO:0000259" key="9">
    <source>
        <dbReference type="Pfam" id="PF25198"/>
    </source>
</evidence>
<name>A0A3M8DMH5_9BACL</name>
<evidence type="ECO:0000256" key="6">
    <source>
        <dbReference type="ARBA" id="ARBA00023139"/>
    </source>
</evidence>
<evidence type="ECO:0000256" key="3">
    <source>
        <dbReference type="ARBA" id="ARBA00022544"/>
    </source>
</evidence>
<feature type="domain" description="Spore germination GerAC-like C-terminal" evidence="8">
    <location>
        <begin position="217"/>
        <end position="375"/>
    </location>
</feature>
<dbReference type="Proteomes" id="UP000269573">
    <property type="component" value="Unassembled WGS sequence"/>
</dbReference>
<organism evidence="10 11">
    <name type="scientific">Brevibacillus nitrificans</name>
    <dbReference type="NCBI Taxonomy" id="651560"/>
    <lineage>
        <taxon>Bacteria</taxon>
        <taxon>Bacillati</taxon>
        <taxon>Bacillota</taxon>
        <taxon>Bacilli</taxon>
        <taxon>Bacillales</taxon>
        <taxon>Paenibacillaceae</taxon>
        <taxon>Brevibacillus</taxon>
    </lineage>
</organism>
<dbReference type="InterPro" id="IPR008844">
    <property type="entry name" value="Spore_GerAC-like"/>
</dbReference>
<dbReference type="GO" id="GO:0016020">
    <property type="term" value="C:membrane"/>
    <property type="evidence" value="ECO:0007669"/>
    <property type="project" value="UniProtKB-SubCell"/>
</dbReference>
<protein>
    <submittedName>
        <fullName evidence="10">Ger(X)C family spore germination protein</fullName>
    </submittedName>
</protein>
<dbReference type="NCBIfam" id="TIGR02887">
    <property type="entry name" value="spore_ger_x_C"/>
    <property type="match status" value="1"/>
</dbReference>
<gene>
    <name evidence="10" type="ORF">EDM59_05850</name>
</gene>
<reference evidence="10 11" key="1">
    <citation type="submission" date="2018-10" db="EMBL/GenBank/DDBJ databases">
        <title>Phylogenomics of Brevibacillus.</title>
        <authorList>
            <person name="Dunlap C."/>
        </authorList>
    </citation>
    <scope>NUCLEOTIDE SEQUENCE [LARGE SCALE GENOMIC DNA]</scope>
    <source>
        <strain evidence="10 11">JCM 15774</strain>
    </source>
</reference>